<dbReference type="EMBL" id="JADFAQ010000018">
    <property type="protein sequence ID" value="MBE5728005.1"/>
    <property type="molecule type" value="Genomic_DNA"/>
</dbReference>
<keyword evidence="1" id="KW-1133">Transmembrane helix</keyword>
<feature type="transmembrane region" description="Helical" evidence="1">
    <location>
        <begin position="61"/>
        <end position="84"/>
    </location>
</feature>
<gene>
    <name evidence="2" type="ORF">IHE50_01135</name>
    <name evidence="3" type="ORF">IHE51_02065</name>
</gene>
<protein>
    <recommendedName>
        <fullName evidence="6">SHOCT domain-containing protein</fullName>
    </recommendedName>
</protein>
<proteinExistence type="predicted"/>
<dbReference type="Proteomes" id="UP000718571">
    <property type="component" value="Unassembled WGS sequence"/>
</dbReference>
<sequence length="126" mass="14897">MNRDRHAVDIESYERWRTIRLAIILAFVIAVIAVAIVLSYNSNFYYTGGMMSPYIINVGGAYVWNIVGVLFGVLFIIWVISWFLHPYSGYGYSFRSYRAERILRERYARGEISYKTYRDMLNKLRK</sequence>
<organism evidence="3 4">
    <name type="scientific">Candidatus Acidifodinimicrobium mancum</name>
    <dbReference type="NCBI Taxonomy" id="2898728"/>
    <lineage>
        <taxon>Archaea</taxon>
        <taxon>Candidatus Parvarchaeota</taxon>
        <taxon>Candidatus Acidifodinimicrobiaceae</taxon>
        <taxon>Candidatus Acidifodinimicrobium</taxon>
    </lineage>
</organism>
<feature type="transmembrane region" description="Helical" evidence="1">
    <location>
        <begin position="21"/>
        <end position="41"/>
    </location>
</feature>
<evidence type="ECO:0008006" key="6">
    <source>
        <dbReference type="Google" id="ProtNLM"/>
    </source>
</evidence>
<evidence type="ECO:0000313" key="3">
    <source>
        <dbReference type="EMBL" id="MBE5728623.1"/>
    </source>
</evidence>
<accession>A0A8T3UTB9</accession>
<name>A0A8T3UTB9_9ARCH</name>
<dbReference type="Proteomes" id="UP000763484">
    <property type="component" value="Unassembled WGS sequence"/>
</dbReference>
<dbReference type="AlphaFoldDB" id="A0A8T3UTB9"/>
<evidence type="ECO:0000313" key="2">
    <source>
        <dbReference type="EMBL" id="MBE5728005.1"/>
    </source>
</evidence>
<dbReference type="EMBL" id="JADFAR010000023">
    <property type="protein sequence ID" value="MBE5728623.1"/>
    <property type="molecule type" value="Genomic_DNA"/>
</dbReference>
<keyword evidence="1" id="KW-0812">Transmembrane</keyword>
<reference evidence="4 5" key="1">
    <citation type="submission" date="2020-09" db="EMBL/GenBank/DDBJ databases">
        <title>Genomic characterization of a novel Parvarchaeota family in acid mine drainage sediments.</title>
        <authorList>
            <person name="Luo Z.-H."/>
        </authorList>
    </citation>
    <scope>NUCLEOTIDE SEQUENCE [LARGE SCALE GENOMIC DNA]</scope>
    <source>
        <strain evidence="3">MAS1_bins.189</strain>
        <strain evidence="2">TL1-5_bins.178</strain>
    </source>
</reference>
<evidence type="ECO:0000256" key="1">
    <source>
        <dbReference type="SAM" id="Phobius"/>
    </source>
</evidence>
<comment type="caution">
    <text evidence="3">The sequence shown here is derived from an EMBL/GenBank/DDBJ whole genome shotgun (WGS) entry which is preliminary data.</text>
</comment>
<evidence type="ECO:0000313" key="5">
    <source>
        <dbReference type="Proteomes" id="UP000763484"/>
    </source>
</evidence>
<evidence type="ECO:0000313" key="4">
    <source>
        <dbReference type="Proteomes" id="UP000718571"/>
    </source>
</evidence>
<keyword evidence="1" id="KW-0472">Membrane</keyword>